<dbReference type="InterPro" id="IPR022417">
    <property type="entry name" value="Porphobilin_deaminase_N"/>
</dbReference>
<dbReference type="PATRIC" id="fig|45073.5.peg.1758"/>
<dbReference type="STRING" id="45073.Lqui_1665"/>
<dbReference type="InterPro" id="IPR000860">
    <property type="entry name" value="HemC"/>
</dbReference>
<evidence type="ECO:0000256" key="6">
    <source>
        <dbReference type="ARBA" id="ARBA00048169"/>
    </source>
</evidence>
<evidence type="ECO:0000256" key="4">
    <source>
        <dbReference type="ARBA" id="ARBA00022679"/>
    </source>
</evidence>
<keyword evidence="5" id="KW-0627">Porphyrin biosynthesis</keyword>
<evidence type="ECO:0000313" key="10">
    <source>
        <dbReference type="Proteomes" id="UP000054618"/>
    </source>
</evidence>
<evidence type="ECO:0000256" key="2">
    <source>
        <dbReference type="ARBA" id="ARBA00004735"/>
    </source>
</evidence>
<dbReference type="PIRSF" id="PIRSF001438">
    <property type="entry name" value="4pyrrol_synth_OHMeBilane_synth"/>
    <property type="match status" value="1"/>
</dbReference>
<evidence type="ECO:0000256" key="3">
    <source>
        <dbReference type="ARBA" id="ARBA00005638"/>
    </source>
</evidence>
<dbReference type="Pfam" id="PF01379">
    <property type="entry name" value="Porphobil_deam"/>
    <property type="match status" value="1"/>
</dbReference>
<organism evidence="9 10">
    <name type="scientific">Legionella quinlivanii</name>
    <dbReference type="NCBI Taxonomy" id="45073"/>
    <lineage>
        <taxon>Bacteria</taxon>
        <taxon>Pseudomonadati</taxon>
        <taxon>Pseudomonadota</taxon>
        <taxon>Gammaproteobacteria</taxon>
        <taxon>Legionellales</taxon>
        <taxon>Legionellaceae</taxon>
        <taxon>Legionella</taxon>
    </lineage>
</organism>
<comment type="pathway">
    <text evidence="2">Porphyrin-containing compound metabolism; protoporphyrin-IX biosynthesis; coproporphyrinogen-III from 5-aminolevulinate: step 2/4.</text>
</comment>
<reference evidence="9 10" key="1">
    <citation type="submission" date="2015-11" db="EMBL/GenBank/DDBJ databases">
        <title>Genomic analysis of 38 Legionella species identifies large and diverse effector repertoires.</title>
        <authorList>
            <person name="Burstein D."/>
            <person name="Amaro F."/>
            <person name="Zusman T."/>
            <person name="Lifshitz Z."/>
            <person name="Cohen O."/>
            <person name="Gilbert J.A."/>
            <person name="Pupko T."/>
            <person name="Shuman H.A."/>
            <person name="Segal G."/>
        </authorList>
    </citation>
    <scope>NUCLEOTIDE SEQUENCE [LARGE SCALE GENOMIC DNA]</scope>
    <source>
        <strain evidence="9 10">CDC#1442-AUS-E</strain>
    </source>
</reference>
<evidence type="ECO:0000259" key="8">
    <source>
        <dbReference type="Pfam" id="PF01379"/>
    </source>
</evidence>
<accession>A0A0W0Y161</accession>
<dbReference type="AlphaFoldDB" id="A0A0W0Y161"/>
<dbReference type="SUPFAM" id="SSF53850">
    <property type="entry name" value="Periplasmic binding protein-like II"/>
    <property type="match status" value="1"/>
</dbReference>
<sequence length="306" mass="34169">MKKTIRIATRQSKLALAQADIIQRRLLSRFNAEIAVEILPLITQGDLNLEKPLYEIGGKGVFIKEVEQALIDQRADIAVHSLKDITSNLAPGLVMAGFTEPEGYRDVFIPSKDIEELDKIPLNSTIATGSLRRKALLKFLRPDLKTCDIRGNVLSRLEKIKALPVCGTLLSEAGLIRLDIDYSQSQALDPTIFIPAPGQGVIGLETRKDDSFARDLCRQISDAKQVDISTAELEFLMKVGLDCRSPLGLYTQYDGSHMAMKLFLANEKIDKFLHKDRSFPYSEYKNEVHQLANEALAWISERAGDN</sequence>
<dbReference type="PRINTS" id="PR00151">
    <property type="entry name" value="PORPHBDMNASE"/>
</dbReference>
<keyword evidence="10" id="KW-1185">Reference proteome</keyword>
<keyword evidence="4" id="KW-0808">Transferase</keyword>
<dbReference type="InterPro" id="IPR036803">
    <property type="entry name" value="Porphobilinogen_deaminase_C_sf"/>
</dbReference>
<comment type="similarity">
    <text evidence="3">Belongs to the HMBS family.</text>
</comment>
<comment type="function">
    <text evidence="1">Tetrapolymerization of the monopyrrole PBG into the hydroxymethylbilane pre-uroporphyrinogen in several discrete steps.</text>
</comment>
<dbReference type="SUPFAM" id="SSF54782">
    <property type="entry name" value="Porphobilinogen deaminase (hydroxymethylbilane synthase), C-terminal domain"/>
    <property type="match status" value="1"/>
</dbReference>
<dbReference type="RefSeq" id="WP_058507762.1">
    <property type="nucleotide sequence ID" value="NZ_CAAAIK010000001.1"/>
</dbReference>
<evidence type="ECO:0000256" key="7">
    <source>
        <dbReference type="NCBIfam" id="TIGR00212"/>
    </source>
</evidence>
<name>A0A0W0Y161_9GAMM</name>
<dbReference type="PANTHER" id="PTHR11557:SF0">
    <property type="entry name" value="PORPHOBILINOGEN DEAMINASE"/>
    <property type="match status" value="1"/>
</dbReference>
<dbReference type="EC" id="2.5.1.61" evidence="7"/>
<dbReference type="NCBIfam" id="TIGR00212">
    <property type="entry name" value="hemC"/>
    <property type="match status" value="1"/>
</dbReference>
<evidence type="ECO:0000256" key="5">
    <source>
        <dbReference type="ARBA" id="ARBA00023244"/>
    </source>
</evidence>
<dbReference type="PANTHER" id="PTHR11557">
    <property type="entry name" value="PORPHOBILINOGEN DEAMINASE"/>
    <property type="match status" value="1"/>
</dbReference>
<dbReference type="GO" id="GO:0006782">
    <property type="term" value="P:protoporphyrinogen IX biosynthetic process"/>
    <property type="evidence" value="ECO:0007669"/>
    <property type="project" value="UniProtKB-UniPathway"/>
</dbReference>
<dbReference type="GO" id="GO:0004418">
    <property type="term" value="F:hydroxymethylbilane synthase activity"/>
    <property type="evidence" value="ECO:0007669"/>
    <property type="project" value="UniProtKB-UniRule"/>
</dbReference>
<dbReference type="UniPathway" id="UPA00251">
    <property type="reaction ID" value="UER00319"/>
</dbReference>
<comment type="catalytic activity">
    <reaction evidence="6">
        <text>4 porphobilinogen + H2O = hydroxymethylbilane + 4 NH4(+)</text>
        <dbReference type="Rhea" id="RHEA:13185"/>
        <dbReference type="ChEBI" id="CHEBI:15377"/>
        <dbReference type="ChEBI" id="CHEBI:28938"/>
        <dbReference type="ChEBI" id="CHEBI:57845"/>
        <dbReference type="ChEBI" id="CHEBI:58126"/>
        <dbReference type="EC" id="2.5.1.61"/>
    </reaction>
</comment>
<dbReference type="OrthoDB" id="9810298at2"/>
<dbReference type="Gene3D" id="3.40.190.10">
    <property type="entry name" value="Periplasmic binding protein-like II"/>
    <property type="match status" value="2"/>
</dbReference>
<feature type="domain" description="Porphobilinogen deaminase N-terminal" evidence="8">
    <location>
        <begin position="5"/>
        <end position="212"/>
    </location>
</feature>
<dbReference type="Proteomes" id="UP000054618">
    <property type="component" value="Unassembled WGS sequence"/>
</dbReference>
<dbReference type="GO" id="GO:0005737">
    <property type="term" value="C:cytoplasm"/>
    <property type="evidence" value="ECO:0007669"/>
    <property type="project" value="UniProtKB-UniRule"/>
</dbReference>
<evidence type="ECO:0000313" key="9">
    <source>
        <dbReference type="EMBL" id="KTD50340.1"/>
    </source>
</evidence>
<dbReference type="EMBL" id="LNYS01000008">
    <property type="protein sequence ID" value="KTD50340.1"/>
    <property type="molecule type" value="Genomic_DNA"/>
</dbReference>
<protein>
    <recommendedName>
        <fullName evidence="7">Hydroxymethylbilane synthase</fullName>
        <ecNumber evidence="7">2.5.1.61</ecNumber>
    </recommendedName>
</protein>
<evidence type="ECO:0000256" key="1">
    <source>
        <dbReference type="ARBA" id="ARBA00002869"/>
    </source>
</evidence>
<comment type="caution">
    <text evidence="9">The sequence shown here is derived from an EMBL/GenBank/DDBJ whole genome shotgun (WGS) entry which is preliminary data.</text>
</comment>
<gene>
    <name evidence="9" type="primary">hemC_1</name>
    <name evidence="9" type="ORF">Lqui_1665</name>
</gene>
<proteinExistence type="inferred from homology"/>